<gene>
    <name evidence="1" type="ORF">A6A04_00560</name>
</gene>
<proteinExistence type="predicted"/>
<dbReference type="Proteomes" id="UP000078428">
    <property type="component" value="Unassembled WGS sequence"/>
</dbReference>
<evidence type="ECO:0000313" key="2">
    <source>
        <dbReference type="Proteomes" id="UP000078428"/>
    </source>
</evidence>
<protein>
    <submittedName>
        <fullName evidence="1">Uncharacterized protein</fullName>
    </submittedName>
</protein>
<reference evidence="1 2" key="1">
    <citation type="submission" date="2016-04" db="EMBL/GenBank/DDBJ databases">
        <title>Draft genome sequence of freshwater magnetotactic bacteria Magnetospirillum marisnigri SP-1 and Magnetospirillum moscoviense BB-1.</title>
        <authorList>
            <person name="Koziaeva V."/>
            <person name="Dziuba M.V."/>
            <person name="Ivanov T.M."/>
            <person name="Kuznetsov B."/>
            <person name="Grouzdev D.S."/>
        </authorList>
    </citation>
    <scope>NUCLEOTIDE SEQUENCE [LARGE SCALE GENOMIC DNA]</scope>
    <source>
        <strain evidence="1 2">SP-1</strain>
    </source>
</reference>
<accession>A0A178MSP3</accession>
<sequence>MPSNNLTFPISRGIEGMNHLAKFLNDASLVGDWHFTKGSRFDQSQVSIDFDNPADLAPAWRNYRASALARPDPG</sequence>
<evidence type="ECO:0000313" key="1">
    <source>
        <dbReference type="EMBL" id="OAN52410.1"/>
    </source>
</evidence>
<name>A0A178MSP3_9PROT</name>
<dbReference type="AlphaFoldDB" id="A0A178MSP3"/>
<dbReference type="OrthoDB" id="7360706at2"/>
<dbReference type="EMBL" id="LWQT01000044">
    <property type="protein sequence ID" value="OAN52410.1"/>
    <property type="molecule type" value="Genomic_DNA"/>
</dbReference>
<dbReference type="RefSeq" id="WP_068491046.1">
    <property type="nucleotide sequence ID" value="NZ_LWQT01000044.1"/>
</dbReference>
<organism evidence="1 2">
    <name type="scientific">Paramagnetospirillum marisnigri</name>
    <dbReference type="NCBI Taxonomy" id="1285242"/>
    <lineage>
        <taxon>Bacteria</taxon>
        <taxon>Pseudomonadati</taxon>
        <taxon>Pseudomonadota</taxon>
        <taxon>Alphaproteobacteria</taxon>
        <taxon>Rhodospirillales</taxon>
        <taxon>Magnetospirillaceae</taxon>
        <taxon>Paramagnetospirillum</taxon>
    </lineage>
</organism>
<comment type="caution">
    <text evidence="1">The sequence shown here is derived from an EMBL/GenBank/DDBJ whole genome shotgun (WGS) entry which is preliminary data.</text>
</comment>
<keyword evidence="2" id="KW-1185">Reference proteome</keyword>